<dbReference type="PATRIC" id="fig|695563.3.peg.1114"/>
<comment type="caution">
    <text evidence="1">The sequence shown here is derived from an EMBL/GenBank/DDBJ whole genome shotgun (WGS) entry which is preliminary data.</text>
</comment>
<evidence type="ECO:0000313" key="2">
    <source>
        <dbReference type="Proteomes" id="UP000051529"/>
    </source>
</evidence>
<dbReference type="InterPro" id="IPR046720">
    <property type="entry name" value="DUF6612"/>
</dbReference>
<dbReference type="RefSeq" id="WP_056985658.1">
    <property type="nucleotide sequence ID" value="NZ_JQBQ01000034.1"/>
</dbReference>
<protein>
    <recommendedName>
        <fullName evidence="3">Lipoprotein</fullName>
    </recommendedName>
</protein>
<sequence length="254" mass="28361">MVFKNKKIIIGLIGIFVLLLAGCSNNKSTTKKENTLPSAKTILTKAQKTKFDSMHTTWNETENGQTIQKAEVQYVKDPTVIYANVATASNHYKMWIEGKNNYIQMKGTSSSHWFKTKLGKSSSYAVLIDSLDNMLDPFVATSKSFKVKPNGNDYVLSYKGNNKKIWNAIVSDSAITALIGIDLDNVKPINNEIKIDVDKSYHITDVKVLSTYKDEGQKRTFTMNADQIDQIKHLEVPANVKKGAIDLGKMSKSN</sequence>
<dbReference type="AlphaFoldDB" id="A0A0R2KSU0"/>
<gene>
    <name evidence="1" type="ORF">IV44_GL001061</name>
</gene>
<organism evidence="1 2">
    <name type="scientific">Lactobacillus amylovorus subsp. animalium DSM 16698</name>
    <dbReference type="NCBI Taxonomy" id="695563"/>
    <lineage>
        <taxon>Bacteria</taxon>
        <taxon>Bacillati</taxon>
        <taxon>Bacillota</taxon>
        <taxon>Bacilli</taxon>
        <taxon>Lactobacillales</taxon>
        <taxon>Lactobacillaceae</taxon>
        <taxon>Lactobacillus</taxon>
        <taxon>Lactobacillus amylovorus subsp. animalium</taxon>
    </lineage>
</organism>
<dbReference type="PROSITE" id="PS51257">
    <property type="entry name" value="PROKAR_LIPOPROTEIN"/>
    <property type="match status" value="1"/>
</dbReference>
<name>A0A0R2KSU0_LACAM</name>
<reference evidence="1 2" key="1">
    <citation type="journal article" date="2015" name="Genome Announc.">
        <title>Expanding the biotechnology potential of lactobacilli through comparative genomics of 213 strains and associated genera.</title>
        <authorList>
            <person name="Sun Z."/>
            <person name="Harris H.M."/>
            <person name="McCann A."/>
            <person name="Guo C."/>
            <person name="Argimon S."/>
            <person name="Zhang W."/>
            <person name="Yang X."/>
            <person name="Jeffery I.B."/>
            <person name="Cooney J.C."/>
            <person name="Kagawa T.F."/>
            <person name="Liu W."/>
            <person name="Song Y."/>
            <person name="Salvetti E."/>
            <person name="Wrobel A."/>
            <person name="Rasinkangas P."/>
            <person name="Parkhill J."/>
            <person name="Rea M.C."/>
            <person name="O'Sullivan O."/>
            <person name="Ritari J."/>
            <person name="Douillard F.P."/>
            <person name="Paul Ross R."/>
            <person name="Yang R."/>
            <person name="Briner A.E."/>
            <person name="Felis G.E."/>
            <person name="de Vos W.M."/>
            <person name="Barrangou R."/>
            <person name="Klaenhammer T.R."/>
            <person name="Caufield P.W."/>
            <person name="Cui Y."/>
            <person name="Zhang H."/>
            <person name="O'Toole P.W."/>
        </authorList>
    </citation>
    <scope>NUCLEOTIDE SEQUENCE [LARGE SCALE GENOMIC DNA]</scope>
    <source>
        <strain evidence="1 2">DSM 16698</strain>
    </source>
</reference>
<proteinExistence type="predicted"/>
<dbReference type="Pfam" id="PF20316">
    <property type="entry name" value="DUF6612"/>
    <property type="match status" value="1"/>
</dbReference>
<dbReference type="Proteomes" id="UP000051529">
    <property type="component" value="Unassembled WGS sequence"/>
</dbReference>
<dbReference type="EMBL" id="JQBQ01000034">
    <property type="protein sequence ID" value="KRN89277.1"/>
    <property type="molecule type" value="Genomic_DNA"/>
</dbReference>
<evidence type="ECO:0000313" key="1">
    <source>
        <dbReference type="EMBL" id="KRN89277.1"/>
    </source>
</evidence>
<evidence type="ECO:0008006" key="3">
    <source>
        <dbReference type="Google" id="ProtNLM"/>
    </source>
</evidence>
<accession>A0A0R2KSU0</accession>